<dbReference type="Pfam" id="PF01555">
    <property type="entry name" value="N6_N4_Mtase"/>
    <property type="match status" value="1"/>
</dbReference>
<organism evidence="5 6">
    <name type="scientific">Treponema putidum</name>
    <dbReference type="NCBI Taxonomy" id="221027"/>
    <lineage>
        <taxon>Bacteria</taxon>
        <taxon>Pseudomonadati</taxon>
        <taxon>Spirochaetota</taxon>
        <taxon>Spirochaetia</taxon>
        <taxon>Spirochaetales</taxon>
        <taxon>Treponemataceae</taxon>
        <taxon>Treponema</taxon>
    </lineage>
</organism>
<proteinExistence type="inferred from homology"/>
<keyword evidence="1" id="KW-0489">Methyltransferase</keyword>
<reference evidence="5" key="1">
    <citation type="submission" date="2019-04" db="EMBL/GenBank/DDBJ databases">
        <title>Whole genome sequencing of oral phylogroup 2 treponemes.</title>
        <authorList>
            <person name="Chan Y."/>
            <person name="Zeng H.H."/>
            <person name="Yu X.L."/>
            <person name="Leung W.K."/>
            <person name="Watt R.M."/>
        </authorList>
    </citation>
    <scope>NUCLEOTIDE SEQUENCE</scope>
    <source>
        <strain evidence="5">OMZ 847</strain>
    </source>
</reference>
<evidence type="ECO:0000256" key="2">
    <source>
        <dbReference type="ARBA" id="ARBA00022679"/>
    </source>
</evidence>
<gene>
    <name evidence="5" type="ORF">E4N76_00305</name>
</gene>
<evidence type="ECO:0000256" key="3">
    <source>
        <dbReference type="RuleBase" id="RU362026"/>
    </source>
</evidence>
<feature type="domain" description="DNA methylase N-4/N-6" evidence="4">
    <location>
        <begin position="136"/>
        <end position="194"/>
    </location>
</feature>
<evidence type="ECO:0000259" key="4">
    <source>
        <dbReference type="Pfam" id="PF01555"/>
    </source>
</evidence>
<dbReference type="PRINTS" id="PR00508">
    <property type="entry name" value="S21N4MTFRASE"/>
</dbReference>
<dbReference type="EC" id="2.1.1.-" evidence="3"/>
<dbReference type="Gene3D" id="3.40.50.150">
    <property type="entry name" value="Vaccinia Virus protein VP39"/>
    <property type="match status" value="1"/>
</dbReference>
<keyword evidence="2" id="KW-0808">Transferase</keyword>
<dbReference type="InterPro" id="IPR002941">
    <property type="entry name" value="DNA_methylase_N4/N6"/>
</dbReference>
<dbReference type="SUPFAM" id="SSF53335">
    <property type="entry name" value="S-adenosyl-L-methionine-dependent methyltransferases"/>
    <property type="match status" value="1"/>
</dbReference>
<protein>
    <recommendedName>
        <fullName evidence="3">Methyltransferase</fullName>
        <ecNumber evidence="3">2.1.1.-</ecNumber>
    </recommendedName>
</protein>
<dbReference type="InterPro" id="IPR029063">
    <property type="entry name" value="SAM-dependent_MTases_sf"/>
</dbReference>
<comment type="similarity">
    <text evidence="3">Belongs to the N(4)/N(6)-methyltransferase family.</text>
</comment>
<evidence type="ECO:0000313" key="6">
    <source>
        <dbReference type="Proteomes" id="UP001059401"/>
    </source>
</evidence>
<dbReference type="EMBL" id="CP038802">
    <property type="protein sequence ID" value="UTY27592.1"/>
    <property type="molecule type" value="Genomic_DNA"/>
</dbReference>
<evidence type="ECO:0000256" key="1">
    <source>
        <dbReference type="ARBA" id="ARBA00022603"/>
    </source>
</evidence>
<keyword evidence="6" id="KW-1185">Reference proteome</keyword>
<evidence type="ECO:0000313" key="5">
    <source>
        <dbReference type="EMBL" id="UTY27592.1"/>
    </source>
</evidence>
<accession>A0ABY5HRN6</accession>
<name>A0ABY5HRN6_9SPIR</name>
<dbReference type="InterPro" id="IPR001091">
    <property type="entry name" value="RM_Methyltransferase"/>
</dbReference>
<sequence length="217" mass="25619">MSKSDVFNMDCMNYLKQCRDKEFDLAIVDPSYGIEEMTGRETNHRRGKLKNRAFNQGEKKFNKWDKAPSKDYFTQLFRVSKNQIIWGGNYFELPPVRGFAIWDKCQPFPNFSACEFAWTSFDCPSKIFHFDNRIGGKIHPTQKPVELYKWLLSKYAEHGWSIIDTHLGSGSSRIACYDMGFDFVGIEIDKEYFEKQEKRFKEYTAQIQLFEPRELFG</sequence>
<dbReference type="Proteomes" id="UP001059401">
    <property type="component" value="Chromosome"/>
</dbReference>